<dbReference type="Proteomes" id="UP000789901">
    <property type="component" value="Unassembled WGS sequence"/>
</dbReference>
<dbReference type="Pfam" id="PF03184">
    <property type="entry name" value="DDE_1"/>
    <property type="match status" value="1"/>
</dbReference>
<dbReference type="InterPro" id="IPR050863">
    <property type="entry name" value="CenT-Element_Derived"/>
</dbReference>
<organism evidence="2 3">
    <name type="scientific">Gigaspora margarita</name>
    <dbReference type="NCBI Taxonomy" id="4874"/>
    <lineage>
        <taxon>Eukaryota</taxon>
        <taxon>Fungi</taxon>
        <taxon>Fungi incertae sedis</taxon>
        <taxon>Mucoromycota</taxon>
        <taxon>Glomeromycotina</taxon>
        <taxon>Glomeromycetes</taxon>
        <taxon>Diversisporales</taxon>
        <taxon>Gigasporaceae</taxon>
        <taxon>Gigaspora</taxon>
    </lineage>
</organism>
<feature type="domain" description="DDE-1" evidence="1">
    <location>
        <begin position="70"/>
        <end position="149"/>
    </location>
</feature>
<sequence length="322" mass="37861">FKQRHGLKRITKYGEDASVDEEVIRTVIPNLRETLKDYNLKNIYNMDETGFLEPDTTLATVHLKGKKINKERLTLALCANADRTDKMIPFVISKSPNPRCFKSINHHSLHITYNASQKAWMTVLLFQKWLKKFDLKMAGHKVILLMGNAKWLLDQYESEKDDKMDVLTAIKFIVQGWREVSSETIKNCFQHTEILLLVQDNDEEPTADNDDNIMEELYRNIKLFNFQNVIDLEEYIDYLEEKIVTEIMSDQEILNQATYQEPQQVESDEEDDSVEMPQITYKEALDAVHWMELYLMQQDLNYVVQTEHDVALSKLYKLVRKL</sequence>
<feature type="non-terminal residue" evidence="2">
    <location>
        <position position="1"/>
    </location>
</feature>
<keyword evidence="3" id="KW-1185">Reference proteome</keyword>
<name>A0ABN7W1S0_GIGMA</name>
<dbReference type="PANTHER" id="PTHR19303:SF73">
    <property type="entry name" value="PROTEIN PDC2"/>
    <property type="match status" value="1"/>
</dbReference>
<evidence type="ECO:0000259" key="1">
    <source>
        <dbReference type="Pfam" id="PF03184"/>
    </source>
</evidence>
<comment type="caution">
    <text evidence="2">The sequence shown here is derived from an EMBL/GenBank/DDBJ whole genome shotgun (WGS) entry which is preliminary data.</text>
</comment>
<accession>A0ABN7W1S0</accession>
<dbReference type="PANTHER" id="PTHR19303">
    <property type="entry name" value="TRANSPOSON"/>
    <property type="match status" value="1"/>
</dbReference>
<reference evidence="2 3" key="1">
    <citation type="submission" date="2021-06" db="EMBL/GenBank/DDBJ databases">
        <authorList>
            <person name="Kallberg Y."/>
            <person name="Tangrot J."/>
            <person name="Rosling A."/>
        </authorList>
    </citation>
    <scope>NUCLEOTIDE SEQUENCE [LARGE SCALE GENOMIC DNA]</scope>
    <source>
        <strain evidence="2 3">120-4 pot B 10/14</strain>
    </source>
</reference>
<gene>
    <name evidence="2" type="ORF">GMARGA_LOCUS25391</name>
</gene>
<evidence type="ECO:0000313" key="3">
    <source>
        <dbReference type="Proteomes" id="UP000789901"/>
    </source>
</evidence>
<protein>
    <submittedName>
        <fullName evidence="2">27558_t:CDS:1</fullName>
    </submittedName>
</protein>
<proteinExistence type="predicted"/>
<evidence type="ECO:0000313" key="2">
    <source>
        <dbReference type="EMBL" id="CAG8811679.1"/>
    </source>
</evidence>
<dbReference type="EMBL" id="CAJVQB010028063">
    <property type="protein sequence ID" value="CAG8811679.1"/>
    <property type="molecule type" value="Genomic_DNA"/>
</dbReference>
<dbReference type="InterPro" id="IPR004875">
    <property type="entry name" value="DDE_SF_endonuclease_dom"/>
</dbReference>